<evidence type="ECO:0000313" key="1">
    <source>
        <dbReference type="EMBL" id="PTX43425.1"/>
    </source>
</evidence>
<name>A0A2T6AHY8_9FLAO</name>
<accession>A0A2T6AHY8</accession>
<dbReference type="AlphaFoldDB" id="A0A2T6AHY8"/>
<comment type="caution">
    <text evidence="1">The sequence shown here is derived from an EMBL/GenBank/DDBJ whole genome shotgun (WGS) entry which is preliminary data.</text>
</comment>
<sequence length="162" mass="18726">MPYSYTLYGIFLDDDSMKKVIIILTLIFNFSSFAQENGQEDIVFSRIGNLTDEQIDSSGPTKLFFAKKSEVKKLAKQDIENGIPFLLLQGGVAPVIIATDPQFEEKYKIYFYEYGCTGPDQNLIEEYNKIIFNYLSDQYGKKWIKEVRDDVVGLKDWTKSKR</sequence>
<keyword evidence="2" id="KW-1185">Reference proteome</keyword>
<reference evidence="1 2" key="1">
    <citation type="submission" date="2018-04" db="EMBL/GenBank/DDBJ databases">
        <title>Genomic Encyclopedia of Archaeal and Bacterial Type Strains, Phase II (KMG-II): from individual species to whole genera.</title>
        <authorList>
            <person name="Goeker M."/>
        </authorList>
    </citation>
    <scope>NUCLEOTIDE SEQUENCE [LARGE SCALE GENOMIC DNA]</scope>
    <source>
        <strain evidence="1 2">DSM 23082</strain>
    </source>
</reference>
<evidence type="ECO:0000313" key="2">
    <source>
        <dbReference type="Proteomes" id="UP000244174"/>
    </source>
</evidence>
<dbReference type="Proteomes" id="UP000244174">
    <property type="component" value="Unassembled WGS sequence"/>
</dbReference>
<protein>
    <submittedName>
        <fullName evidence="1">Uncharacterized protein</fullName>
    </submittedName>
</protein>
<proteinExistence type="predicted"/>
<gene>
    <name evidence="1" type="ORF">C8P64_1952</name>
</gene>
<dbReference type="EMBL" id="QBKQ01000002">
    <property type="protein sequence ID" value="PTX43425.1"/>
    <property type="molecule type" value="Genomic_DNA"/>
</dbReference>
<organism evidence="1 2">
    <name type="scientific">Christiangramia gaetbulicola</name>
    <dbReference type="NCBI Taxonomy" id="703340"/>
    <lineage>
        <taxon>Bacteria</taxon>
        <taxon>Pseudomonadati</taxon>
        <taxon>Bacteroidota</taxon>
        <taxon>Flavobacteriia</taxon>
        <taxon>Flavobacteriales</taxon>
        <taxon>Flavobacteriaceae</taxon>
        <taxon>Christiangramia</taxon>
    </lineage>
</organism>